<gene>
    <name evidence="1" type="ORF">GCM10011354_30420</name>
</gene>
<accession>A0A8J3EVR8</accession>
<reference evidence="1" key="2">
    <citation type="submission" date="2020-09" db="EMBL/GenBank/DDBJ databases">
        <authorList>
            <person name="Sun Q."/>
            <person name="Zhou Y."/>
        </authorList>
    </citation>
    <scope>NUCLEOTIDE SEQUENCE</scope>
    <source>
        <strain evidence="1">CGMCC 1.14988</strain>
    </source>
</reference>
<name>A0A8J3EVR8_9ACTN</name>
<sequence length="78" mass="8378">MPLAHDHTGEAQLLVEFGLEVLGGEIGRRHGCADRQRRGAATSRKLPRIWVIVVTSVPSEERAHCHADARGDVGIGGT</sequence>
<dbReference type="Proteomes" id="UP000650511">
    <property type="component" value="Unassembled WGS sequence"/>
</dbReference>
<reference evidence="1" key="1">
    <citation type="journal article" date="2014" name="Int. J. Syst. Evol. Microbiol.">
        <title>Complete genome sequence of Corynebacterium casei LMG S-19264T (=DSM 44701T), isolated from a smear-ripened cheese.</title>
        <authorList>
            <consortium name="US DOE Joint Genome Institute (JGI-PGF)"/>
            <person name="Walter F."/>
            <person name="Albersmeier A."/>
            <person name="Kalinowski J."/>
            <person name="Ruckert C."/>
        </authorList>
    </citation>
    <scope>NUCLEOTIDE SEQUENCE</scope>
    <source>
        <strain evidence="1">CGMCC 1.14988</strain>
    </source>
</reference>
<comment type="caution">
    <text evidence="1">The sequence shown here is derived from an EMBL/GenBank/DDBJ whole genome shotgun (WGS) entry which is preliminary data.</text>
</comment>
<dbReference type="EMBL" id="BMHA01000012">
    <property type="protein sequence ID" value="GGI08703.1"/>
    <property type="molecule type" value="Genomic_DNA"/>
</dbReference>
<keyword evidence="2" id="KW-1185">Reference proteome</keyword>
<evidence type="ECO:0000313" key="1">
    <source>
        <dbReference type="EMBL" id="GGI08703.1"/>
    </source>
</evidence>
<evidence type="ECO:0000313" key="2">
    <source>
        <dbReference type="Proteomes" id="UP000650511"/>
    </source>
</evidence>
<dbReference type="AlphaFoldDB" id="A0A8J3EVR8"/>
<proteinExistence type="predicted"/>
<protein>
    <submittedName>
        <fullName evidence="1">Uncharacterized protein</fullName>
    </submittedName>
</protein>
<organism evidence="1 2">
    <name type="scientific">Egicoccus halophilus</name>
    <dbReference type="NCBI Taxonomy" id="1670830"/>
    <lineage>
        <taxon>Bacteria</taxon>
        <taxon>Bacillati</taxon>
        <taxon>Actinomycetota</taxon>
        <taxon>Nitriliruptoria</taxon>
        <taxon>Egicoccales</taxon>
        <taxon>Egicoccaceae</taxon>
        <taxon>Egicoccus</taxon>
    </lineage>
</organism>